<dbReference type="Proteomes" id="UP000198748">
    <property type="component" value="Unassembled WGS sequence"/>
</dbReference>
<proteinExistence type="inferred from homology"/>
<name>A0A1G8A9H7_9BACT</name>
<gene>
    <name evidence="3" type="ORF">SAMN04487996_13028</name>
</gene>
<dbReference type="Gene3D" id="3.40.50.1000">
    <property type="entry name" value="HAD superfamily/HAD-like"/>
    <property type="match status" value="1"/>
</dbReference>
<dbReference type="Pfam" id="PF06941">
    <property type="entry name" value="NT5C"/>
    <property type="match status" value="1"/>
</dbReference>
<evidence type="ECO:0000256" key="2">
    <source>
        <dbReference type="PIRSR" id="PIRSR610708-1"/>
    </source>
</evidence>
<accession>A0A1G8A9H7</accession>
<dbReference type="STRING" id="659014.SAMN04487996_13028"/>
<organism evidence="3 4">
    <name type="scientific">Dyadobacter soli</name>
    <dbReference type="NCBI Taxonomy" id="659014"/>
    <lineage>
        <taxon>Bacteria</taxon>
        <taxon>Pseudomonadati</taxon>
        <taxon>Bacteroidota</taxon>
        <taxon>Cytophagia</taxon>
        <taxon>Cytophagales</taxon>
        <taxon>Spirosomataceae</taxon>
        <taxon>Dyadobacter</taxon>
    </lineage>
</organism>
<dbReference type="AlphaFoldDB" id="A0A1G8A9H7"/>
<keyword evidence="4" id="KW-1185">Reference proteome</keyword>
<dbReference type="GO" id="GO:0009223">
    <property type="term" value="P:pyrimidine deoxyribonucleotide catabolic process"/>
    <property type="evidence" value="ECO:0007669"/>
    <property type="project" value="TreeGrafter"/>
</dbReference>
<dbReference type="EMBL" id="FNAN01000030">
    <property type="protein sequence ID" value="SDH17675.1"/>
    <property type="molecule type" value="Genomic_DNA"/>
</dbReference>
<sequence length="177" mass="20629">MLRLTLDMDDVLANTHEKLVDIVLADFSTTLDRADFQKKGLRELLHPKQLSKLHKIMDSPGFFADIKVKDDAVETVHKLSRYYELFVATACMEFPNSFRDKFDWLKKHFPFIPWTNVVFCGYKSIIQSDYLIDDHVRNLAAFKGKGILFSSPHNLRETAYKRVSSWKEVSELFLHSV</sequence>
<comment type="similarity">
    <text evidence="1">Belongs to the 5'(3')-deoxyribonucleotidase family.</text>
</comment>
<dbReference type="SFLD" id="SFLDS00003">
    <property type="entry name" value="Haloacid_Dehalogenase"/>
    <property type="match status" value="1"/>
</dbReference>
<feature type="active site" description="Proton donor" evidence="2">
    <location>
        <position position="9"/>
    </location>
</feature>
<evidence type="ECO:0000313" key="4">
    <source>
        <dbReference type="Proteomes" id="UP000198748"/>
    </source>
</evidence>
<dbReference type="Gene3D" id="1.10.40.40">
    <property type="entry name" value="Deoxyribonucleotidase, domain 2"/>
    <property type="match status" value="1"/>
</dbReference>
<dbReference type="SFLD" id="SFLDG01146">
    <property type="entry name" value="C1.2.2"/>
    <property type="match status" value="1"/>
</dbReference>
<dbReference type="GO" id="GO:0008253">
    <property type="term" value="F:5'-nucleotidase activity"/>
    <property type="evidence" value="ECO:0007669"/>
    <property type="project" value="InterPro"/>
</dbReference>
<feature type="active site" description="Nucleophile" evidence="2">
    <location>
        <position position="7"/>
    </location>
</feature>
<evidence type="ECO:0000313" key="3">
    <source>
        <dbReference type="EMBL" id="SDH17675.1"/>
    </source>
</evidence>
<dbReference type="OrthoDB" id="278110at2"/>
<dbReference type="PANTHER" id="PTHR16504:SF4">
    <property type="entry name" value="5'(3')-DEOXYRIBONUCLEOTIDASE"/>
    <property type="match status" value="1"/>
</dbReference>
<reference evidence="4" key="1">
    <citation type="submission" date="2016-10" db="EMBL/GenBank/DDBJ databases">
        <authorList>
            <person name="Varghese N."/>
            <person name="Submissions S."/>
        </authorList>
    </citation>
    <scope>NUCLEOTIDE SEQUENCE [LARGE SCALE GENOMIC DNA]</scope>
    <source>
        <strain evidence="4">DSM 25329</strain>
    </source>
</reference>
<dbReference type="InterPro" id="IPR036412">
    <property type="entry name" value="HAD-like_sf"/>
</dbReference>
<dbReference type="InterPro" id="IPR023214">
    <property type="entry name" value="HAD_sf"/>
</dbReference>
<protein>
    <submittedName>
        <fullName evidence="3">5'(3')-deoxyribonucleotidase</fullName>
    </submittedName>
</protein>
<dbReference type="InterPro" id="IPR010708">
    <property type="entry name" value="5'(3')-deoxyribonucleotidase"/>
</dbReference>
<dbReference type="RefSeq" id="WP_090157483.1">
    <property type="nucleotide sequence ID" value="NZ_FNAN01000030.1"/>
</dbReference>
<dbReference type="SUPFAM" id="SSF56784">
    <property type="entry name" value="HAD-like"/>
    <property type="match status" value="1"/>
</dbReference>
<dbReference type="PANTHER" id="PTHR16504">
    <property type="entry name" value="5'(3')-DEOXYRIBONUCLEOTIDASE"/>
    <property type="match status" value="1"/>
</dbReference>
<evidence type="ECO:0000256" key="1">
    <source>
        <dbReference type="ARBA" id="ARBA00009589"/>
    </source>
</evidence>
<dbReference type="SFLD" id="SFLDG01126">
    <property type="entry name" value="C1.2:_Nucleotidase_Like"/>
    <property type="match status" value="1"/>
</dbReference>